<proteinExistence type="predicted"/>
<sequence length="71" mass="7721">MAGKTRDATPEPAIDDETGPQLELGAVDELEDEASRQSFGRRASGHPADREHGMKTRVRSKQIVSGRPYAS</sequence>
<evidence type="ECO:0000256" key="1">
    <source>
        <dbReference type="SAM" id="MobiDB-lite"/>
    </source>
</evidence>
<dbReference type="Proteomes" id="UP000530564">
    <property type="component" value="Unassembled WGS sequence"/>
</dbReference>
<dbReference type="EMBL" id="JACIDK010000002">
    <property type="protein sequence ID" value="MBB3890783.1"/>
    <property type="molecule type" value="Genomic_DNA"/>
</dbReference>
<dbReference type="RefSeq" id="WP_183771173.1">
    <property type="nucleotide sequence ID" value="NZ_JACIDK010000002.1"/>
</dbReference>
<protein>
    <submittedName>
        <fullName evidence="2">Uncharacterized protein</fullName>
    </submittedName>
</protein>
<evidence type="ECO:0000313" key="3">
    <source>
        <dbReference type="Proteomes" id="UP000530564"/>
    </source>
</evidence>
<name>A0A839ZZG5_9CAUL</name>
<accession>A0A839ZZG5</accession>
<organism evidence="2 3">
    <name type="scientific">Phenylobacterium haematophilum</name>
    <dbReference type="NCBI Taxonomy" id="98513"/>
    <lineage>
        <taxon>Bacteria</taxon>
        <taxon>Pseudomonadati</taxon>
        <taxon>Pseudomonadota</taxon>
        <taxon>Alphaproteobacteria</taxon>
        <taxon>Caulobacterales</taxon>
        <taxon>Caulobacteraceae</taxon>
        <taxon>Phenylobacterium</taxon>
    </lineage>
</organism>
<comment type="caution">
    <text evidence="2">The sequence shown here is derived from an EMBL/GenBank/DDBJ whole genome shotgun (WGS) entry which is preliminary data.</text>
</comment>
<feature type="region of interest" description="Disordered" evidence="1">
    <location>
        <begin position="1"/>
        <end position="71"/>
    </location>
</feature>
<gene>
    <name evidence="2" type="ORF">GGQ61_001500</name>
</gene>
<evidence type="ECO:0000313" key="2">
    <source>
        <dbReference type="EMBL" id="MBB3890783.1"/>
    </source>
</evidence>
<reference evidence="2 3" key="1">
    <citation type="submission" date="2020-08" db="EMBL/GenBank/DDBJ databases">
        <title>Genomic Encyclopedia of Type Strains, Phase IV (KMG-IV): sequencing the most valuable type-strain genomes for metagenomic binning, comparative biology and taxonomic classification.</title>
        <authorList>
            <person name="Goeker M."/>
        </authorList>
    </citation>
    <scope>NUCLEOTIDE SEQUENCE [LARGE SCALE GENOMIC DNA]</scope>
    <source>
        <strain evidence="2 3">DSM 21793</strain>
    </source>
</reference>
<dbReference type="AlphaFoldDB" id="A0A839ZZG5"/>
<keyword evidence="3" id="KW-1185">Reference proteome</keyword>